<accession>A0AAD1D4N1</accession>
<dbReference type="AlphaFoldDB" id="A0AAD1D4N1"/>
<dbReference type="Proteomes" id="UP000276029">
    <property type="component" value="Unassembled WGS sequence"/>
</dbReference>
<keyword evidence="4" id="KW-1185">Reference proteome</keyword>
<dbReference type="Pfam" id="PF01042">
    <property type="entry name" value="Ribonuc_L-PSP"/>
    <property type="match status" value="1"/>
</dbReference>
<reference evidence="1 3" key="1">
    <citation type="submission" date="2018-06" db="EMBL/GenBank/DDBJ databases">
        <title>Complete Genome Sequence of the Microcystin-Degrading Bacterium Sphingosinicella microcystinivorans Strain B-9.</title>
        <authorList>
            <person name="Jin H."/>
            <person name="Nishizawa T."/>
            <person name="Guo Y."/>
            <person name="Nishizawa A."/>
            <person name="Park H."/>
            <person name="Kato H."/>
            <person name="Tsuji K."/>
            <person name="Harada K."/>
        </authorList>
    </citation>
    <scope>NUCLEOTIDE SEQUENCE [LARGE SCALE GENOMIC DNA]</scope>
    <source>
        <strain evidence="1 3">B9</strain>
    </source>
</reference>
<dbReference type="SUPFAM" id="SSF55298">
    <property type="entry name" value="YjgF-like"/>
    <property type="match status" value="1"/>
</dbReference>
<protein>
    <submittedName>
        <fullName evidence="1 2">Enamine deaminase RidA</fullName>
    </submittedName>
</protein>
<dbReference type="PANTHER" id="PTHR11803:SF39">
    <property type="entry name" value="2-IMINOBUTANOATE_2-IMINOPROPANOATE DEAMINASE"/>
    <property type="match status" value="1"/>
</dbReference>
<dbReference type="GO" id="GO:0005829">
    <property type="term" value="C:cytosol"/>
    <property type="evidence" value="ECO:0007669"/>
    <property type="project" value="TreeGrafter"/>
</dbReference>
<evidence type="ECO:0000313" key="2">
    <source>
        <dbReference type="EMBL" id="RKS85437.1"/>
    </source>
</evidence>
<sequence length="133" mass="14720">MRRKSIDIDGYRHIGAPIPVASRIDNIVYTGAISGFDLDKGEHVEGLEAQAELMFTHLKAVLEAAGATPEDVVRMTFYVKTPEARKAINAEWVKLFPDEASRPARHILNYETPRASQMQCDAVAVLPREGRGS</sequence>
<dbReference type="Gene3D" id="3.30.1330.40">
    <property type="entry name" value="RutC-like"/>
    <property type="match status" value="1"/>
</dbReference>
<name>A0AAD1D4N1_SPHMI</name>
<reference evidence="2 4" key="2">
    <citation type="submission" date="2018-10" db="EMBL/GenBank/DDBJ databases">
        <title>Genomic Encyclopedia of Type Strains, Phase IV (KMG-IV): sequencing the most valuable type-strain genomes for metagenomic binning, comparative biology and taxonomic classification.</title>
        <authorList>
            <person name="Goeker M."/>
        </authorList>
    </citation>
    <scope>NUCLEOTIDE SEQUENCE [LARGE SCALE GENOMIC DNA]</scope>
    <source>
        <strain evidence="2 4">DSM 19791</strain>
    </source>
</reference>
<dbReference type="InterPro" id="IPR035959">
    <property type="entry name" value="RutC-like_sf"/>
</dbReference>
<gene>
    <name evidence="2" type="ORF">DFR51_3355</name>
    <name evidence="1" type="ORF">SmB9_09310</name>
</gene>
<evidence type="ECO:0000313" key="4">
    <source>
        <dbReference type="Proteomes" id="UP000276029"/>
    </source>
</evidence>
<dbReference type="RefSeq" id="WP_243445548.1">
    <property type="nucleotide sequence ID" value="NZ_AP018711.1"/>
</dbReference>
<dbReference type="Proteomes" id="UP000275727">
    <property type="component" value="Chromosome"/>
</dbReference>
<organism evidence="1 3">
    <name type="scientific">Sphingosinicella microcystinivorans</name>
    <dbReference type="NCBI Taxonomy" id="335406"/>
    <lineage>
        <taxon>Bacteria</taxon>
        <taxon>Pseudomonadati</taxon>
        <taxon>Pseudomonadota</taxon>
        <taxon>Alphaproteobacteria</taxon>
        <taxon>Sphingomonadales</taxon>
        <taxon>Sphingosinicellaceae</taxon>
        <taxon>Sphingosinicella</taxon>
    </lineage>
</organism>
<dbReference type="GO" id="GO:0019239">
    <property type="term" value="F:deaminase activity"/>
    <property type="evidence" value="ECO:0007669"/>
    <property type="project" value="TreeGrafter"/>
</dbReference>
<dbReference type="EMBL" id="AP018711">
    <property type="protein sequence ID" value="BBE33273.1"/>
    <property type="molecule type" value="Genomic_DNA"/>
</dbReference>
<dbReference type="PANTHER" id="PTHR11803">
    <property type="entry name" value="2-IMINOBUTANOATE/2-IMINOPROPANOATE DEAMINASE RIDA"/>
    <property type="match status" value="1"/>
</dbReference>
<dbReference type="KEGG" id="smic:SmB9_09310"/>
<dbReference type="CDD" id="cd00448">
    <property type="entry name" value="YjgF_YER057c_UK114_family"/>
    <property type="match status" value="1"/>
</dbReference>
<dbReference type="EMBL" id="RBWX01000011">
    <property type="protein sequence ID" value="RKS85437.1"/>
    <property type="molecule type" value="Genomic_DNA"/>
</dbReference>
<proteinExistence type="predicted"/>
<evidence type="ECO:0000313" key="3">
    <source>
        <dbReference type="Proteomes" id="UP000275727"/>
    </source>
</evidence>
<evidence type="ECO:0000313" key="1">
    <source>
        <dbReference type="EMBL" id="BBE33273.1"/>
    </source>
</evidence>
<dbReference type="InterPro" id="IPR006175">
    <property type="entry name" value="YjgF/YER057c/UK114"/>
</dbReference>